<comment type="caution">
    <text evidence="1">The sequence shown here is derived from an EMBL/GenBank/DDBJ whole genome shotgun (WGS) entry which is preliminary data.</text>
</comment>
<reference evidence="1" key="2">
    <citation type="submission" date="2020-09" db="EMBL/GenBank/DDBJ databases">
        <authorList>
            <person name="Sun Q."/>
            <person name="Zhou Y."/>
        </authorList>
    </citation>
    <scope>NUCLEOTIDE SEQUENCE</scope>
    <source>
        <strain evidence="1">CGMCC 1.12921</strain>
    </source>
</reference>
<dbReference type="Proteomes" id="UP000613582">
    <property type="component" value="Unassembled WGS sequence"/>
</dbReference>
<proteinExistence type="predicted"/>
<dbReference type="EMBL" id="BMGH01000001">
    <property type="protein sequence ID" value="GGD13367.1"/>
    <property type="molecule type" value="Genomic_DNA"/>
</dbReference>
<dbReference type="SUPFAM" id="SSF52402">
    <property type="entry name" value="Adenine nucleotide alpha hydrolases-like"/>
    <property type="match status" value="1"/>
</dbReference>
<sequence length="384" mass="43132">MRATMTANSSNAEPGSRVTFGITDGETRHQVYFASTDMRLASRPEIEFVTSILPCMKKGRAFRAPAPLDPRLLASFEQIQDLYLAWVPGLTRLPAKAFESAAPRPRAGTGRVAAFFSGGVDSFYTLMKRREEITDLIFVHGFDIKLGDEALYRETLAMIEHIAGETGKNLIRLETNIRPVLDSYIGWDYGHGPALAATAYLLSDQFDKIYIPSSQDYTHLFAFGSHPLLDPLWSLSDLDIVNDGAEARRIRKVEAIARHQIVLDTLRVCWMNPDSAYNCCRCEKCHRTMIALKVVGALDRCRTFPEPLRNENIRALKIVATNTRSFMTESMREAERRGLEPAFIKAMADALKGQSTLQRFVNNLRRAISQPGRALAKIRRKAGF</sequence>
<evidence type="ECO:0000313" key="1">
    <source>
        <dbReference type="EMBL" id="GGD13367.1"/>
    </source>
</evidence>
<reference evidence="1" key="1">
    <citation type="journal article" date="2014" name="Int. J. Syst. Evol. Microbiol.">
        <title>Complete genome sequence of Corynebacterium casei LMG S-19264T (=DSM 44701T), isolated from a smear-ripened cheese.</title>
        <authorList>
            <consortium name="US DOE Joint Genome Institute (JGI-PGF)"/>
            <person name="Walter F."/>
            <person name="Albersmeier A."/>
            <person name="Kalinowski J."/>
            <person name="Ruckert C."/>
        </authorList>
    </citation>
    <scope>NUCLEOTIDE SEQUENCE</scope>
    <source>
        <strain evidence="1">CGMCC 1.12921</strain>
    </source>
</reference>
<gene>
    <name evidence="1" type="ORF">GCM10011342_22630</name>
</gene>
<name>A0A8J2V6H8_9PROT</name>
<organism evidence="1 2">
    <name type="scientific">Aquisalinus flavus</name>
    <dbReference type="NCBI Taxonomy" id="1526572"/>
    <lineage>
        <taxon>Bacteria</taxon>
        <taxon>Pseudomonadati</taxon>
        <taxon>Pseudomonadota</taxon>
        <taxon>Alphaproteobacteria</taxon>
        <taxon>Parvularculales</taxon>
        <taxon>Parvularculaceae</taxon>
        <taxon>Aquisalinus</taxon>
    </lineage>
</organism>
<accession>A0A8J2V6H8</accession>
<evidence type="ECO:0000313" key="2">
    <source>
        <dbReference type="Proteomes" id="UP000613582"/>
    </source>
</evidence>
<keyword evidence="2" id="KW-1185">Reference proteome</keyword>
<protein>
    <submittedName>
        <fullName evidence="1">Uncharacterized protein</fullName>
    </submittedName>
</protein>
<dbReference type="AlphaFoldDB" id="A0A8J2V6H8"/>